<proteinExistence type="predicted"/>
<dbReference type="Proteomes" id="UP000002534">
    <property type="component" value="Chromosome"/>
</dbReference>
<gene>
    <name evidence="1" type="ordered locus">Pcar_0800</name>
</gene>
<dbReference type="RefSeq" id="WP_011340511.1">
    <property type="nucleotide sequence ID" value="NC_007498.2"/>
</dbReference>
<reference evidence="1 2" key="2">
    <citation type="journal article" date="2012" name="BMC Genomics">
        <title>The genome of Pelobacter carbinolicus reveals surprising metabolic capabilities and physiological features.</title>
        <authorList>
            <person name="Aklujkar M."/>
            <person name="Haveman S.A."/>
            <person name="Didonato R.Jr."/>
            <person name="Chertkov O."/>
            <person name="Han C.S."/>
            <person name="Land M.L."/>
            <person name="Brown P."/>
            <person name="Lovley D.R."/>
        </authorList>
    </citation>
    <scope>NUCLEOTIDE SEQUENCE [LARGE SCALE GENOMIC DNA]</scope>
    <source>
        <strain evidence="2">DSM 2380 / NBRC 103641 / GraBd1</strain>
    </source>
</reference>
<dbReference type="HOGENOM" id="CLU_2035786_0_0_7"/>
<dbReference type="KEGG" id="pca:Pcar_0800"/>
<dbReference type="EMBL" id="CP000142">
    <property type="protein sequence ID" value="ABA88057.1"/>
    <property type="molecule type" value="Genomic_DNA"/>
</dbReference>
<name>Q3A6F0_SYNC1</name>
<reference evidence="2" key="1">
    <citation type="submission" date="2005-10" db="EMBL/GenBank/DDBJ databases">
        <title>Complete sequence of Pelobacter carbinolicus DSM 2380.</title>
        <authorList>
            <person name="Copeland A."/>
            <person name="Lucas S."/>
            <person name="Lapidus A."/>
            <person name="Barry K."/>
            <person name="Detter J.C."/>
            <person name="Glavina T."/>
            <person name="Hammon N."/>
            <person name="Israni S."/>
            <person name="Pitluck S."/>
            <person name="Chertkov O."/>
            <person name="Schmutz J."/>
            <person name="Larimer F."/>
            <person name="Land M."/>
            <person name="Kyrpides N."/>
            <person name="Ivanova N."/>
            <person name="Richardson P."/>
        </authorList>
    </citation>
    <scope>NUCLEOTIDE SEQUENCE [LARGE SCALE GENOMIC DNA]</scope>
    <source>
        <strain evidence="2">DSM 2380 / NBRC 103641 / GraBd1</strain>
    </source>
</reference>
<organism evidence="1 2">
    <name type="scientific">Syntrophotalea carbinolica (strain DSM 2380 / NBRC 103641 / GraBd1)</name>
    <name type="common">Pelobacter carbinolicus</name>
    <dbReference type="NCBI Taxonomy" id="338963"/>
    <lineage>
        <taxon>Bacteria</taxon>
        <taxon>Pseudomonadati</taxon>
        <taxon>Thermodesulfobacteriota</taxon>
        <taxon>Desulfuromonadia</taxon>
        <taxon>Desulfuromonadales</taxon>
        <taxon>Syntrophotaleaceae</taxon>
        <taxon>Syntrophotalea</taxon>
    </lineage>
</organism>
<dbReference type="STRING" id="338963.Pcar_0800"/>
<accession>Q3A6F0</accession>
<keyword evidence="2" id="KW-1185">Reference proteome</keyword>
<dbReference type="AlphaFoldDB" id="Q3A6F0"/>
<protein>
    <submittedName>
        <fullName evidence="1">Uncharacterized protein</fullName>
    </submittedName>
</protein>
<evidence type="ECO:0000313" key="1">
    <source>
        <dbReference type="EMBL" id="ABA88057.1"/>
    </source>
</evidence>
<sequence length="121" mass="13081">MHKFSDFFDPHLKQLPLSHRSAVEHALDHLQAIYGSNPDPEDHGFVAYVERGDTPVSVSCAIGRDLSSALEGVFLDGDCLVGVVLWGNSGAGVTLVCPREKDYAPQVAAILREHLCGEGRP</sequence>
<evidence type="ECO:0000313" key="2">
    <source>
        <dbReference type="Proteomes" id="UP000002534"/>
    </source>
</evidence>